<dbReference type="Gene3D" id="3.20.20.70">
    <property type="entry name" value="Aldolase class I"/>
    <property type="match status" value="1"/>
</dbReference>
<dbReference type="Proteomes" id="UP000659630">
    <property type="component" value="Unassembled WGS sequence"/>
</dbReference>
<reference evidence="6" key="1">
    <citation type="submission" date="2020-08" db="EMBL/GenBank/DDBJ databases">
        <title>Genome public.</title>
        <authorList>
            <person name="Liu C."/>
            <person name="Sun Q."/>
        </authorList>
    </citation>
    <scope>NUCLEOTIDE SEQUENCE</scope>
    <source>
        <strain evidence="6">BX8</strain>
    </source>
</reference>
<evidence type="ECO:0000256" key="3">
    <source>
        <dbReference type="ARBA" id="ARBA00011233"/>
    </source>
</evidence>
<evidence type="ECO:0000256" key="5">
    <source>
        <dbReference type="ARBA" id="ARBA00023277"/>
    </source>
</evidence>
<dbReference type="PANTHER" id="PTHR30246:SF1">
    <property type="entry name" value="2-DEHYDRO-3-DEOXY-6-PHOSPHOGALACTONATE ALDOLASE-RELATED"/>
    <property type="match status" value="1"/>
</dbReference>
<comment type="similarity">
    <text evidence="2">Belongs to the KHG/KDPG aldolase family.</text>
</comment>
<keyword evidence="5" id="KW-0119">Carbohydrate metabolism</keyword>
<dbReference type="InterPro" id="IPR013785">
    <property type="entry name" value="Aldolase_TIM"/>
</dbReference>
<evidence type="ECO:0000313" key="6">
    <source>
        <dbReference type="EMBL" id="MBC5580488.1"/>
    </source>
</evidence>
<evidence type="ECO:0000256" key="1">
    <source>
        <dbReference type="ARBA" id="ARBA00004761"/>
    </source>
</evidence>
<organism evidence="6 7">
    <name type="scientific">Anaerofilum hominis</name>
    <dbReference type="NCBI Taxonomy" id="2763016"/>
    <lineage>
        <taxon>Bacteria</taxon>
        <taxon>Bacillati</taxon>
        <taxon>Bacillota</taxon>
        <taxon>Clostridia</taxon>
        <taxon>Eubacteriales</taxon>
        <taxon>Oscillospiraceae</taxon>
        <taxon>Anaerofilum</taxon>
    </lineage>
</organism>
<evidence type="ECO:0000256" key="2">
    <source>
        <dbReference type="ARBA" id="ARBA00006906"/>
    </source>
</evidence>
<dbReference type="EMBL" id="JACONZ010000001">
    <property type="protein sequence ID" value="MBC5580488.1"/>
    <property type="molecule type" value="Genomic_DNA"/>
</dbReference>
<accession>A0A923I556</accession>
<dbReference type="AlphaFoldDB" id="A0A923I556"/>
<proteinExistence type="inferred from homology"/>
<dbReference type="InterPro" id="IPR000887">
    <property type="entry name" value="Aldlse_KDPG_KHG"/>
</dbReference>
<dbReference type="CDD" id="cd00452">
    <property type="entry name" value="KDPG_aldolase"/>
    <property type="match status" value="1"/>
</dbReference>
<dbReference type="Pfam" id="PF01081">
    <property type="entry name" value="Aldolase"/>
    <property type="match status" value="1"/>
</dbReference>
<keyword evidence="4" id="KW-0456">Lyase</keyword>
<evidence type="ECO:0000313" key="7">
    <source>
        <dbReference type="Proteomes" id="UP000659630"/>
    </source>
</evidence>
<comment type="pathway">
    <text evidence="1">Carbohydrate acid metabolism.</text>
</comment>
<dbReference type="SUPFAM" id="SSF51569">
    <property type="entry name" value="Aldolase"/>
    <property type="match status" value="1"/>
</dbReference>
<gene>
    <name evidence="6" type="ORF">H8S23_03115</name>
</gene>
<comment type="subunit">
    <text evidence="3">Homotrimer.</text>
</comment>
<name>A0A923I556_9FIRM</name>
<keyword evidence="7" id="KW-1185">Reference proteome</keyword>
<dbReference type="PANTHER" id="PTHR30246">
    <property type="entry name" value="2-KETO-3-DEOXY-6-PHOSPHOGLUCONATE ALDOLASE"/>
    <property type="match status" value="1"/>
</dbReference>
<sequence length="207" mass="21943">MTKKEAMAALRGKCVALIRFDDFDTAKAVAHAVAEAGIGAIEVTFTVKDAPRLIRELNDEFGNDVLVGAGTVLSAQQVESAYENGADFVTSPCILPEVGAACKRLDLLCSMGAATANEAYQSYLAGSDLIKLFPGSSIDPDFIEAVKAPLPFLEFMPTDGVDYSNIGHWFESGAYAVGIGSYLTAGIDKDHLTEAASRCKLLLNAIK</sequence>
<evidence type="ECO:0000256" key="4">
    <source>
        <dbReference type="ARBA" id="ARBA00023239"/>
    </source>
</evidence>
<protein>
    <submittedName>
        <fullName evidence="6">Bifunctional 4-hydroxy-2-oxoglutarate aldolase/2-dehydro-3-deoxy-phosphogluconate aldolase</fullName>
    </submittedName>
</protein>
<dbReference type="GO" id="GO:0016829">
    <property type="term" value="F:lyase activity"/>
    <property type="evidence" value="ECO:0007669"/>
    <property type="project" value="UniProtKB-KW"/>
</dbReference>
<comment type="caution">
    <text evidence="6">The sequence shown here is derived from an EMBL/GenBank/DDBJ whole genome shotgun (WGS) entry which is preliminary data.</text>
</comment>